<keyword evidence="2" id="KW-1185">Reference proteome</keyword>
<accession>A0AAE1PVD4</accession>
<dbReference type="Proteomes" id="UP001292094">
    <property type="component" value="Unassembled WGS sequence"/>
</dbReference>
<reference evidence="1" key="1">
    <citation type="submission" date="2023-11" db="EMBL/GenBank/DDBJ databases">
        <title>Genome assemblies of two species of porcelain crab, Petrolisthes cinctipes and Petrolisthes manimaculis (Anomura: Porcellanidae).</title>
        <authorList>
            <person name="Angst P."/>
        </authorList>
    </citation>
    <scope>NUCLEOTIDE SEQUENCE</scope>
    <source>
        <strain evidence="1">PB745_02</strain>
        <tissue evidence="1">Gill</tissue>
    </source>
</reference>
<evidence type="ECO:0000313" key="2">
    <source>
        <dbReference type="Proteomes" id="UP001292094"/>
    </source>
</evidence>
<organism evidence="1 2">
    <name type="scientific">Petrolisthes manimaculis</name>
    <dbReference type="NCBI Taxonomy" id="1843537"/>
    <lineage>
        <taxon>Eukaryota</taxon>
        <taxon>Metazoa</taxon>
        <taxon>Ecdysozoa</taxon>
        <taxon>Arthropoda</taxon>
        <taxon>Crustacea</taxon>
        <taxon>Multicrustacea</taxon>
        <taxon>Malacostraca</taxon>
        <taxon>Eumalacostraca</taxon>
        <taxon>Eucarida</taxon>
        <taxon>Decapoda</taxon>
        <taxon>Pleocyemata</taxon>
        <taxon>Anomura</taxon>
        <taxon>Galatheoidea</taxon>
        <taxon>Porcellanidae</taxon>
        <taxon>Petrolisthes</taxon>
    </lineage>
</organism>
<comment type="caution">
    <text evidence="1">The sequence shown here is derived from an EMBL/GenBank/DDBJ whole genome shotgun (WGS) entry which is preliminary data.</text>
</comment>
<evidence type="ECO:0000313" key="1">
    <source>
        <dbReference type="EMBL" id="KAK4314069.1"/>
    </source>
</evidence>
<proteinExistence type="predicted"/>
<dbReference type="AlphaFoldDB" id="A0AAE1PVD4"/>
<gene>
    <name evidence="1" type="ORF">Pmani_014631</name>
</gene>
<name>A0AAE1PVD4_9EUCA</name>
<sequence>MGRFPECTNTKSIMSVGGQWVVLCIIRETGRKIQPGSVWLDLTNYVSMASNEALDMGAVIPSQSQTYIQQKDTKSIDS</sequence>
<protein>
    <submittedName>
        <fullName evidence="1">Uncharacterized protein</fullName>
    </submittedName>
</protein>
<dbReference type="EMBL" id="JAWZYT010001244">
    <property type="protein sequence ID" value="KAK4314069.1"/>
    <property type="molecule type" value="Genomic_DNA"/>
</dbReference>